<feature type="domain" description="Hemerythrin-like" evidence="2">
    <location>
        <begin position="20"/>
        <end position="142"/>
    </location>
</feature>
<evidence type="ECO:0000256" key="1">
    <source>
        <dbReference type="SAM" id="MobiDB-lite"/>
    </source>
</evidence>
<feature type="compositionally biased region" description="Low complexity" evidence="1">
    <location>
        <begin position="185"/>
        <end position="195"/>
    </location>
</feature>
<dbReference type="InterPro" id="IPR012312">
    <property type="entry name" value="Hemerythrin-like"/>
</dbReference>
<feature type="region of interest" description="Disordered" evidence="1">
    <location>
        <begin position="242"/>
        <end position="341"/>
    </location>
</feature>
<reference evidence="3 4" key="1">
    <citation type="journal article" date="2016" name="Genome Announc.">
        <title>Complete Genome Sequence of Thiostrepton-Producing Streptomyces laurentii ATCC 31255.</title>
        <authorList>
            <person name="Doi K."/>
            <person name="Fujino Y."/>
            <person name="Nagayoshi Y."/>
            <person name="Ohshima T."/>
            <person name="Ogata S."/>
        </authorList>
    </citation>
    <scope>NUCLEOTIDE SEQUENCE [LARGE SCALE GENOMIC DNA]</scope>
    <source>
        <strain evidence="3 4">ATCC 31255</strain>
    </source>
</reference>
<keyword evidence="4" id="KW-1185">Reference proteome</keyword>
<dbReference type="AlphaFoldDB" id="A0A160P3L8"/>
<evidence type="ECO:0000313" key="4">
    <source>
        <dbReference type="Proteomes" id="UP000217676"/>
    </source>
</evidence>
<name>A0A160P3L8_STRLU</name>
<dbReference type="KEGG" id="slau:SLA_4202"/>
<feature type="compositionally biased region" description="Pro residues" evidence="1">
    <location>
        <begin position="278"/>
        <end position="305"/>
    </location>
</feature>
<feature type="region of interest" description="Disordered" evidence="1">
    <location>
        <begin position="164"/>
        <end position="229"/>
    </location>
</feature>
<dbReference type="CDD" id="cd12108">
    <property type="entry name" value="Hr-like"/>
    <property type="match status" value="1"/>
</dbReference>
<organism evidence="3 4">
    <name type="scientific">Streptomyces laurentii</name>
    <dbReference type="NCBI Taxonomy" id="39478"/>
    <lineage>
        <taxon>Bacteria</taxon>
        <taxon>Bacillati</taxon>
        <taxon>Actinomycetota</taxon>
        <taxon>Actinomycetes</taxon>
        <taxon>Kitasatosporales</taxon>
        <taxon>Streptomycetaceae</taxon>
        <taxon>Streptomyces</taxon>
    </lineage>
</organism>
<evidence type="ECO:0000259" key="2">
    <source>
        <dbReference type="Pfam" id="PF01814"/>
    </source>
</evidence>
<sequence>MSVLTLASDPQDAQALDDAEAHHARLAGELAVHVKTLLAAVDRDPDGDAARPRTALVSFCDRALLPHAGAEEAALYPAARAMPEARLLVESLTGEHRRLTALVDALRSTAPDPVRTAADAGALQVLFEEHVAKENGLVLPLLAMTPEVSLAELLGHMHHALTGAASEDSGEDGEGSASGEDGEEAGAAAGRAPAAARRRRPNPSWTYGRYRTPCATPRSSAPWTPSRRAPRWCWSRRTTRCRCSRSSNGAGPAPSRWSTWSAAPRPGGCGCGSDTVRPTPPTTPPAPPTPTAPPPPPTAEPPVAPPARGKKEAPPWTADHSAGPVSCSARPAWPSRPPDRS</sequence>
<dbReference type="Pfam" id="PF01814">
    <property type="entry name" value="Hemerythrin"/>
    <property type="match status" value="1"/>
</dbReference>
<dbReference type="Gene3D" id="1.20.120.520">
    <property type="entry name" value="nmb1532 protein domain like"/>
    <property type="match status" value="1"/>
</dbReference>
<proteinExistence type="predicted"/>
<gene>
    <name evidence="3" type="ORF">SLA_4202</name>
</gene>
<feature type="compositionally biased region" description="Acidic residues" evidence="1">
    <location>
        <begin position="168"/>
        <end position="184"/>
    </location>
</feature>
<evidence type="ECO:0000313" key="3">
    <source>
        <dbReference type="EMBL" id="BAU85090.1"/>
    </source>
</evidence>
<dbReference type="EMBL" id="AP017424">
    <property type="protein sequence ID" value="BAU85090.1"/>
    <property type="molecule type" value="Genomic_DNA"/>
</dbReference>
<accession>A0A160P3L8</accession>
<dbReference type="Proteomes" id="UP000217676">
    <property type="component" value="Chromosome"/>
</dbReference>
<protein>
    <submittedName>
        <fullName evidence="3">Hemerythrin HHE cation binding domain-containing protein</fullName>
    </submittedName>
</protein>